<feature type="region of interest" description="Disordered" evidence="1">
    <location>
        <begin position="181"/>
        <end position="209"/>
    </location>
</feature>
<dbReference type="Proteomes" id="UP000249396">
    <property type="component" value="Unassembled WGS sequence"/>
</dbReference>
<proteinExistence type="predicted"/>
<feature type="compositionally biased region" description="Basic and acidic residues" evidence="1">
    <location>
        <begin position="191"/>
        <end position="209"/>
    </location>
</feature>
<accession>A0A2W4QBA1</accession>
<name>A0A2W4QBA1_9GAMM</name>
<comment type="caution">
    <text evidence="2">The sequence shown here is derived from an EMBL/GenBank/DDBJ whole genome shotgun (WGS) entry which is preliminary data.</text>
</comment>
<gene>
    <name evidence="2" type="ORF">DM484_29505</name>
</gene>
<dbReference type="Pfam" id="PF11198">
    <property type="entry name" value="DUF2857"/>
    <property type="match status" value="1"/>
</dbReference>
<evidence type="ECO:0000313" key="2">
    <source>
        <dbReference type="EMBL" id="PZN69551.1"/>
    </source>
</evidence>
<dbReference type="InterPro" id="IPR021364">
    <property type="entry name" value="DUF2857"/>
</dbReference>
<protein>
    <recommendedName>
        <fullName evidence="4">DUF2857 domain-containing protein</fullName>
    </recommendedName>
</protein>
<evidence type="ECO:0000256" key="1">
    <source>
        <dbReference type="SAM" id="MobiDB-lite"/>
    </source>
</evidence>
<sequence length="209" mass="23662">MTPQQNINMWFLIFAGQLAADGQYQTLLDLGFKREHIGILQKLRLSDVTGIVGSVTGAVIQAKVDPAAVDILFRIGDRLRTEREVELEFIKAGASQRLMNELFGIDVHQYVLDRDLLGIKGTDSGRRRKIADETASWVWMLWHSDGDKGNDKASEITKYLDTHRATGLSLRDIENIIRDNDTQYNQGHGGTKKEKTIPERRRKETHATC</sequence>
<reference evidence="2 3" key="1">
    <citation type="journal article" date="2018" name="Aquat. Microb. Ecol.">
        <title>Gammaproteobacterial methanotrophs dominate.</title>
        <authorList>
            <person name="Rissanen A.J."/>
            <person name="Saarenheimo J."/>
            <person name="Tiirola M."/>
            <person name="Peura S."/>
            <person name="Aalto S.L."/>
            <person name="Karvinen A."/>
            <person name="Nykanen H."/>
        </authorList>
    </citation>
    <scope>NUCLEOTIDE SEQUENCE [LARGE SCALE GENOMIC DNA]</scope>
    <source>
        <strain evidence="2">AMbin10</strain>
    </source>
</reference>
<organism evidence="2 3">
    <name type="scientific">Candidatus Methylumidiphilus alinenensis</name>
    <dbReference type="NCBI Taxonomy" id="2202197"/>
    <lineage>
        <taxon>Bacteria</taxon>
        <taxon>Pseudomonadati</taxon>
        <taxon>Pseudomonadota</taxon>
        <taxon>Gammaproteobacteria</taxon>
        <taxon>Methylococcales</taxon>
        <taxon>Candidatus Methylumidiphilus</taxon>
    </lineage>
</organism>
<dbReference type="EMBL" id="QJPH01000574">
    <property type="protein sequence ID" value="PZN69551.1"/>
    <property type="molecule type" value="Genomic_DNA"/>
</dbReference>
<evidence type="ECO:0008006" key="4">
    <source>
        <dbReference type="Google" id="ProtNLM"/>
    </source>
</evidence>
<dbReference type="AlphaFoldDB" id="A0A2W4QBA1"/>
<evidence type="ECO:0000313" key="3">
    <source>
        <dbReference type="Proteomes" id="UP000249396"/>
    </source>
</evidence>